<dbReference type="RefSeq" id="WP_012592217.1">
    <property type="nucleotide sequence ID" value="NC_011666.1"/>
</dbReference>
<dbReference type="PROSITE" id="PS01044">
    <property type="entry name" value="SQUALEN_PHYTOEN_SYN_1"/>
    <property type="match status" value="1"/>
</dbReference>
<dbReference type="STRING" id="395965.Msil_3241"/>
<dbReference type="InterPro" id="IPR008949">
    <property type="entry name" value="Isoprenoid_synthase_dom_sf"/>
</dbReference>
<protein>
    <submittedName>
        <fullName evidence="2">Squalene synthase HpnD</fullName>
    </submittedName>
</protein>
<dbReference type="KEGG" id="msl:Msil_3241"/>
<dbReference type="Gene3D" id="1.10.600.10">
    <property type="entry name" value="Farnesyl Diphosphate Synthase"/>
    <property type="match status" value="1"/>
</dbReference>
<dbReference type="GO" id="GO:0016117">
    <property type="term" value="P:carotenoid biosynthetic process"/>
    <property type="evidence" value="ECO:0007669"/>
    <property type="project" value="InterPro"/>
</dbReference>
<dbReference type="SFLD" id="SFLDG01212">
    <property type="entry name" value="Phytoene_synthase_like"/>
    <property type="match status" value="1"/>
</dbReference>
<name>B8EQD5_METSB</name>
<dbReference type="PANTHER" id="PTHR31480">
    <property type="entry name" value="BIFUNCTIONAL LYCOPENE CYCLASE/PHYTOENE SYNTHASE"/>
    <property type="match status" value="1"/>
</dbReference>
<accession>B8EQD5</accession>
<sequence length="294" mass="31967">MSVQIEKDKAIEAAVAAVRAPQDCAAAAQSRGSSFYFAMRMLPQAQRDAMFEIYSFCRAVDDIADDGGPLAPRRAALAKWRRDIDALYAGSPPPEMAPGLIDAVATFRLERDDFHAVIDGMEMDLAGDIRAPDLATLDLYCDRVASAVGRLSVKIFGVPQAEGRPLAFHLGRALQLTNILRDLDEDAAIGRLYLPRETLASAGVSFATPEAALADPGLDAACAPVILRAKDHFHEARAIMARCPRQSIRAPMIMADAYEPILAGLAHRGFAPPRKRIRTSKWRVLVAILRHGLI</sequence>
<dbReference type="CDD" id="cd00683">
    <property type="entry name" value="Trans_IPPS_HH"/>
    <property type="match status" value="1"/>
</dbReference>
<organism evidence="2 3">
    <name type="scientific">Methylocella silvestris (strain DSM 15510 / CIP 108128 / LMG 27833 / NCIMB 13906 / BL2)</name>
    <dbReference type="NCBI Taxonomy" id="395965"/>
    <lineage>
        <taxon>Bacteria</taxon>
        <taxon>Pseudomonadati</taxon>
        <taxon>Pseudomonadota</taxon>
        <taxon>Alphaproteobacteria</taxon>
        <taxon>Hyphomicrobiales</taxon>
        <taxon>Beijerinckiaceae</taxon>
        <taxon>Methylocella</taxon>
    </lineage>
</organism>
<dbReference type="SFLD" id="SFLDG01018">
    <property type="entry name" value="Squalene/Phytoene_Synthase_Lik"/>
    <property type="match status" value="1"/>
</dbReference>
<dbReference type="AlphaFoldDB" id="B8EQD5"/>
<dbReference type="GO" id="GO:0051996">
    <property type="term" value="F:squalene synthase [NAD(P)H] activity"/>
    <property type="evidence" value="ECO:0007669"/>
    <property type="project" value="InterPro"/>
</dbReference>
<dbReference type="PROSITE" id="PS01045">
    <property type="entry name" value="SQUALEN_PHYTOEN_SYN_2"/>
    <property type="match status" value="1"/>
</dbReference>
<dbReference type="eggNOG" id="COG1562">
    <property type="taxonomic scope" value="Bacteria"/>
</dbReference>
<dbReference type="InterPro" id="IPR017828">
    <property type="entry name" value="SQ_synth_HpnD-like"/>
</dbReference>
<dbReference type="SUPFAM" id="SSF48576">
    <property type="entry name" value="Terpenoid synthases"/>
    <property type="match status" value="1"/>
</dbReference>
<evidence type="ECO:0000313" key="3">
    <source>
        <dbReference type="Proteomes" id="UP000002257"/>
    </source>
</evidence>
<dbReference type="InterPro" id="IPR002060">
    <property type="entry name" value="Squ/phyt_synthse"/>
</dbReference>
<dbReference type="EMBL" id="CP001280">
    <property type="protein sequence ID" value="ACK52148.1"/>
    <property type="molecule type" value="Genomic_DNA"/>
</dbReference>
<dbReference type="HOGENOM" id="CLU_037269_1_1_5"/>
<reference evidence="2 3" key="1">
    <citation type="journal article" date="2010" name="J. Bacteriol.">
        <title>Complete genome sequence of the aerobic facultative methanotroph Methylocella silvestris BL2.</title>
        <authorList>
            <person name="Chen Y."/>
            <person name="Crombie A."/>
            <person name="Rahman M.T."/>
            <person name="Dedysh S.N."/>
            <person name="Liesack W."/>
            <person name="Stott M.B."/>
            <person name="Alam M."/>
            <person name="Theisen A.R."/>
            <person name="Murrell J.C."/>
            <person name="Dunfield P.F."/>
        </authorList>
    </citation>
    <scope>NUCLEOTIDE SEQUENCE [LARGE SCALE GENOMIC DNA]</scope>
    <source>
        <strain evidence="3">DSM 15510 / CIP 108128 / LMG 27833 / NCIMB 13906 / BL2</strain>
    </source>
</reference>
<dbReference type="InterPro" id="IPR033904">
    <property type="entry name" value="Trans_IPPS_HH"/>
</dbReference>
<evidence type="ECO:0000313" key="2">
    <source>
        <dbReference type="EMBL" id="ACK52148.1"/>
    </source>
</evidence>
<dbReference type="InterPro" id="IPR019845">
    <property type="entry name" value="Squalene/phytoene_synthase_CS"/>
</dbReference>
<dbReference type="NCBIfam" id="TIGR03465">
    <property type="entry name" value="HpnD"/>
    <property type="match status" value="1"/>
</dbReference>
<dbReference type="Proteomes" id="UP000002257">
    <property type="component" value="Chromosome"/>
</dbReference>
<proteinExistence type="predicted"/>
<dbReference type="SFLD" id="SFLDS00005">
    <property type="entry name" value="Isoprenoid_Synthase_Type_I"/>
    <property type="match status" value="1"/>
</dbReference>
<gene>
    <name evidence="2" type="ordered locus">Msil_3241</name>
</gene>
<dbReference type="GO" id="GO:0004311">
    <property type="term" value="F:geranylgeranyl diphosphate synthase activity"/>
    <property type="evidence" value="ECO:0007669"/>
    <property type="project" value="InterPro"/>
</dbReference>
<dbReference type="Pfam" id="PF00494">
    <property type="entry name" value="SQS_PSY"/>
    <property type="match status" value="1"/>
</dbReference>
<evidence type="ECO:0000256" key="1">
    <source>
        <dbReference type="ARBA" id="ARBA00022679"/>
    </source>
</evidence>
<keyword evidence="1" id="KW-0808">Transferase</keyword>
<dbReference type="InterPro" id="IPR044843">
    <property type="entry name" value="Trans_IPPS_bact-type"/>
</dbReference>
<keyword evidence="3" id="KW-1185">Reference proteome</keyword>